<organism evidence="2">
    <name type="scientific">marine sediment metagenome</name>
    <dbReference type="NCBI Taxonomy" id="412755"/>
    <lineage>
        <taxon>unclassified sequences</taxon>
        <taxon>metagenomes</taxon>
        <taxon>ecological metagenomes</taxon>
    </lineage>
</organism>
<dbReference type="SUPFAM" id="SSF56281">
    <property type="entry name" value="Metallo-hydrolase/oxidoreductase"/>
    <property type="match status" value="1"/>
</dbReference>
<comment type="caution">
    <text evidence="2">The sequence shown here is derived from an EMBL/GenBank/DDBJ whole genome shotgun (WGS) entry which is preliminary data.</text>
</comment>
<dbReference type="Gene3D" id="3.60.15.10">
    <property type="entry name" value="Ribonuclease Z/Hydroxyacylglutathione hydrolase-like"/>
    <property type="match status" value="1"/>
</dbReference>
<accession>A0A0F9PYT5</accession>
<protein>
    <recommendedName>
        <fullName evidence="1">Metallo-beta-lactamase domain-containing protein</fullName>
    </recommendedName>
</protein>
<feature type="domain" description="Metallo-beta-lactamase" evidence="1">
    <location>
        <begin position="15"/>
        <end position="234"/>
    </location>
</feature>
<reference evidence="2" key="1">
    <citation type="journal article" date="2015" name="Nature">
        <title>Complex archaea that bridge the gap between prokaryotes and eukaryotes.</title>
        <authorList>
            <person name="Spang A."/>
            <person name="Saw J.H."/>
            <person name="Jorgensen S.L."/>
            <person name="Zaremba-Niedzwiedzka K."/>
            <person name="Martijn J."/>
            <person name="Lind A.E."/>
            <person name="van Eijk R."/>
            <person name="Schleper C."/>
            <person name="Guy L."/>
            <person name="Ettema T.J."/>
        </authorList>
    </citation>
    <scope>NUCLEOTIDE SEQUENCE</scope>
</reference>
<gene>
    <name evidence="2" type="ORF">LCGC14_0784270</name>
</gene>
<dbReference type="SMART" id="SM00849">
    <property type="entry name" value="Lactamase_B"/>
    <property type="match status" value="1"/>
</dbReference>
<dbReference type="Pfam" id="PF00753">
    <property type="entry name" value="Lactamase_B"/>
    <property type="match status" value="1"/>
</dbReference>
<evidence type="ECO:0000313" key="2">
    <source>
        <dbReference type="EMBL" id="KKN35374.1"/>
    </source>
</evidence>
<dbReference type="InterPro" id="IPR036866">
    <property type="entry name" value="RibonucZ/Hydroxyglut_hydro"/>
</dbReference>
<dbReference type="InterPro" id="IPR001279">
    <property type="entry name" value="Metallo-B-lactamas"/>
</dbReference>
<name>A0A0F9PYT5_9ZZZZ</name>
<dbReference type="CDD" id="cd06262">
    <property type="entry name" value="metallo-hydrolase-like_MBL-fold"/>
    <property type="match status" value="1"/>
</dbReference>
<dbReference type="AlphaFoldDB" id="A0A0F9PYT5"/>
<evidence type="ECO:0000259" key="1">
    <source>
        <dbReference type="SMART" id="SM00849"/>
    </source>
</evidence>
<proteinExistence type="predicted"/>
<sequence>MAIPKIDNLEFREVTNNIFLVHQIKTRSLFSCCDGLLVLPKKDRNKTTIALDLNIEPKYIASINELYGPVSHYICSHCHFDHTSHVYTWEELGAIIHAPIPEAHYLLDLHKFYIGFGFDESLDYDIIESFGKLNGFQICKRVHPFEPGDSLRFEEFNLHTIPFQGHSKAHVGFLLNSEQILHISCMGFDKISPDMDGFGPWYGFKHCSISQYLEDITRAESIFLNDAKYLTSSHSYIVHKPNIHPFDYMRKKIYNNQRKVENALRSLNLHQTTEDKLVKQLLSIDLFFPKKKLKGFMLDIYRFWESWIIRKHIHQSEYFE</sequence>
<dbReference type="EMBL" id="LAZR01002042">
    <property type="protein sequence ID" value="KKN35374.1"/>
    <property type="molecule type" value="Genomic_DNA"/>
</dbReference>